<proteinExistence type="predicted"/>
<dbReference type="EMBL" id="MHIF01000054">
    <property type="protein sequence ID" value="OGY46693.1"/>
    <property type="molecule type" value="Genomic_DNA"/>
</dbReference>
<keyword evidence="3" id="KW-1003">Cell membrane</keyword>
<keyword evidence="6 7" id="KW-0472">Membrane</keyword>
<keyword evidence="2" id="KW-0813">Transport</keyword>
<evidence type="ECO:0000313" key="8">
    <source>
        <dbReference type="EMBL" id="OGY46693.1"/>
    </source>
</evidence>
<feature type="transmembrane region" description="Helical" evidence="7">
    <location>
        <begin position="71"/>
        <end position="88"/>
    </location>
</feature>
<dbReference type="Pfam" id="PF01891">
    <property type="entry name" value="CbiM"/>
    <property type="match status" value="1"/>
</dbReference>
<dbReference type="PANTHER" id="PTHR34229">
    <property type="entry name" value="METAL TRANSPORT PROTEIN HI_1621-RELATED"/>
    <property type="match status" value="1"/>
</dbReference>
<sequence length="234" mass="25023">MHLSDGVIGNQASLTFIGMSGVFAFWAIKQVKSRLFEKIKVLAPQLATEFGSSSAPKISSRLQVRPQAKKIIPKLVMVFSLVYAVQLFDFPIINGVSGHLIGAALAGIVLGPALGALTVAAVLAVQAIFLGDGGLLALGANIFNMAVVGSAGGYYFFILAKKYLPNYASIFFAAFFSVIFSALAFGLIMFISRQIIISQLFSEILWPHAIIGLIEGLLTVVVIKFILTTNSYKS</sequence>
<dbReference type="AlphaFoldDB" id="A0A1G1Y2W6"/>
<gene>
    <name evidence="8" type="ORF">A2663_00130</name>
</gene>
<dbReference type="GO" id="GO:0005886">
    <property type="term" value="C:plasma membrane"/>
    <property type="evidence" value="ECO:0007669"/>
    <property type="project" value="UniProtKB-SubCell"/>
</dbReference>
<evidence type="ECO:0000256" key="5">
    <source>
        <dbReference type="ARBA" id="ARBA00022989"/>
    </source>
</evidence>
<organism evidence="8 9">
    <name type="scientific">Candidatus Buchananbacteria bacterium RIFCSPHIGHO2_01_FULL_46_12</name>
    <dbReference type="NCBI Taxonomy" id="1797536"/>
    <lineage>
        <taxon>Bacteria</taxon>
        <taxon>Candidatus Buchananiibacteriota</taxon>
    </lineage>
</organism>
<dbReference type="Proteomes" id="UP000178432">
    <property type="component" value="Unassembled WGS sequence"/>
</dbReference>
<dbReference type="Gene3D" id="1.10.1760.20">
    <property type="match status" value="1"/>
</dbReference>
<feature type="transmembrane region" description="Helical" evidence="7">
    <location>
        <begin position="204"/>
        <end position="227"/>
    </location>
</feature>
<name>A0A1G1Y2W6_9BACT</name>
<comment type="subcellular location">
    <subcellularLocation>
        <location evidence="1">Cell membrane</location>
        <topology evidence="1">Multi-pass membrane protein</topology>
    </subcellularLocation>
</comment>
<evidence type="ECO:0000256" key="7">
    <source>
        <dbReference type="SAM" id="Phobius"/>
    </source>
</evidence>
<comment type="caution">
    <text evidence="8">The sequence shown here is derived from an EMBL/GenBank/DDBJ whole genome shotgun (WGS) entry which is preliminary data.</text>
</comment>
<reference evidence="8 9" key="1">
    <citation type="journal article" date="2016" name="Nat. Commun.">
        <title>Thousands of microbial genomes shed light on interconnected biogeochemical processes in an aquifer system.</title>
        <authorList>
            <person name="Anantharaman K."/>
            <person name="Brown C.T."/>
            <person name="Hug L.A."/>
            <person name="Sharon I."/>
            <person name="Castelle C.J."/>
            <person name="Probst A.J."/>
            <person name="Thomas B.C."/>
            <person name="Singh A."/>
            <person name="Wilkins M.J."/>
            <person name="Karaoz U."/>
            <person name="Brodie E.L."/>
            <person name="Williams K.H."/>
            <person name="Hubbard S.S."/>
            <person name="Banfield J.F."/>
        </authorList>
    </citation>
    <scope>NUCLEOTIDE SEQUENCE [LARGE SCALE GENOMIC DNA]</scope>
</reference>
<evidence type="ECO:0000256" key="4">
    <source>
        <dbReference type="ARBA" id="ARBA00022692"/>
    </source>
</evidence>
<dbReference type="PANTHER" id="PTHR34229:SF1">
    <property type="entry name" value="METAL TRANSPORT PROTEIN HI_1621-RELATED"/>
    <property type="match status" value="1"/>
</dbReference>
<dbReference type="InterPro" id="IPR002751">
    <property type="entry name" value="CbiM/NikMN"/>
</dbReference>
<feature type="transmembrane region" description="Helical" evidence="7">
    <location>
        <begin position="170"/>
        <end position="192"/>
    </location>
</feature>
<feature type="transmembrane region" description="Helical" evidence="7">
    <location>
        <begin position="12"/>
        <end position="28"/>
    </location>
</feature>
<evidence type="ECO:0000256" key="2">
    <source>
        <dbReference type="ARBA" id="ARBA00022448"/>
    </source>
</evidence>
<keyword evidence="4 7" id="KW-0812">Transmembrane</keyword>
<feature type="transmembrane region" description="Helical" evidence="7">
    <location>
        <begin position="135"/>
        <end position="158"/>
    </location>
</feature>
<accession>A0A1G1Y2W6</accession>
<evidence type="ECO:0000256" key="3">
    <source>
        <dbReference type="ARBA" id="ARBA00022475"/>
    </source>
</evidence>
<evidence type="ECO:0000313" key="9">
    <source>
        <dbReference type="Proteomes" id="UP000178432"/>
    </source>
</evidence>
<protein>
    <recommendedName>
        <fullName evidence="10">Cobalamin biosynthesis protein CbiM</fullName>
    </recommendedName>
</protein>
<evidence type="ECO:0008006" key="10">
    <source>
        <dbReference type="Google" id="ProtNLM"/>
    </source>
</evidence>
<dbReference type="GO" id="GO:0000041">
    <property type="term" value="P:transition metal ion transport"/>
    <property type="evidence" value="ECO:0007669"/>
    <property type="project" value="InterPro"/>
</dbReference>
<keyword evidence="5 7" id="KW-1133">Transmembrane helix</keyword>
<feature type="transmembrane region" description="Helical" evidence="7">
    <location>
        <begin position="100"/>
        <end position="123"/>
    </location>
</feature>
<evidence type="ECO:0000256" key="6">
    <source>
        <dbReference type="ARBA" id="ARBA00023136"/>
    </source>
</evidence>
<evidence type="ECO:0000256" key="1">
    <source>
        <dbReference type="ARBA" id="ARBA00004651"/>
    </source>
</evidence>